<protein>
    <submittedName>
        <fullName evidence="2">Uncharacterized protein</fullName>
    </submittedName>
</protein>
<organism evidence="2 3">
    <name type="scientific">Curtobacterium salicis</name>
    <dbReference type="NCBI Taxonomy" id="1779862"/>
    <lineage>
        <taxon>Bacteria</taxon>
        <taxon>Bacillati</taxon>
        <taxon>Actinomycetota</taxon>
        <taxon>Actinomycetes</taxon>
        <taxon>Micrococcales</taxon>
        <taxon>Microbacteriaceae</taxon>
        <taxon>Curtobacterium</taxon>
    </lineage>
</organism>
<keyword evidence="1" id="KW-0732">Signal</keyword>
<feature type="signal peptide" evidence="1">
    <location>
        <begin position="1"/>
        <end position="22"/>
    </location>
</feature>
<comment type="caution">
    <text evidence="2">The sequence shown here is derived from an EMBL/GenBank/DDBJ whole genome shotgun (WGS) entry which is preliminary data.</text>
</comment>
<dbReference type="RefSeq" id="WP_166779866.1">
    <property type="nucleotide sequence ID" value="NZ_JAAOYO010000002.1"/>
</dbReference>
<accession>A0ABX0T5M6</accession>
<reference evidence="2 3" key="1">
    <citation type="submission" date="2020-03" db="EMBL/GenBank/DDBJ databases">
        <title>Above-ground endophytic microbial communities from plants in different locations in the United States.</title>
        <authorList>
            <person name="Frank C."/>
        </authorList>
    </citation>
    <scope>NUCLEOTIDE SEQUENCE [LARGE SCALE GENOMIC DNA]</scope>
    <source>
        <strain evidence="2 3">WW7</strain>
    </source>
</reference>
<evidence type="ECO:0000313" key="2">
    <source>
        <dbReference type="EMBL" id="NII40785.1"/>
    </source>
</evidence>
<evidence type="ECO:0000313" key="3">
    <source>
        <dbReference type="Proteomes" id="UP001318300"/>
    </source>
</evidence>
<keyword evidence="3" id="KW-1185">Reference proteome</keyword>
<proteinExistence type="predicted"/>
<gene>
    <name evidence="2" type="ORF">E9228_001421</name>
</gene>
<evidence type="ECO:0000256" key="1">
    <source>
        <dbReference type="SAM" id="SignalP"/>
    </source>
</evidence>
<dbReference type="EMBL" id="JAAOYO010000002">
    <property type="protein sequence ID" value="NII40785.1"/>
    <property type="molecule type" value="Genomic_DNA"/>
</dbReference>
<sequence>MVITKVMLGLALVGTLMSAGVAVDAVTAPGAEAAACWGQITQSQGKNYTGCGSAQHFNVLRNGQIKLGNVARVNSWSRQKACWVGISKYGMVRA</sequence>
<dbReference type="Proteomes" id="UP001318300">
    <property type="component" value="Unassembled WGS sequence"/>
</dbReference>
<feature type="chain" id="PRO_5046325052" evidence="1">
    <location>
        <begin position="23"/>
        <end position="94"/>
    </location>
</feature>
<name>A0ABX0T5M6_9MICO</name>